<comment type="caution">
    <text evidence="1">The sequence shown here is derived from an EMBL/GenBank/DDBJ whole genome shotgun (WGS) entry which is preliminary data.</text>
</comment>
<protein>
    <submittedName>
        <fullName evidence="1">DUF3265 domain-containing protein</fullName>
    </submittedName>
</protein>
<sequence>MICLTNCLRLNRNTWHFNNALVPGSKVVCGNFSIALLTPQQSVGWTA</sequence>
<gene>
    <name evidence="1" type="ORF">F0262_20620</name>
</gene>
<evidence type="ECO:0000313" key="2">
    <source>
        <dbReference type="Proteomes" id="UP000572072"/>
    </source>
</evidence>
<dbReference type="AlphaFoldDB" id="A0A7Y3ZCC1"/>
<organism evidence="1 2">
    <name type="scientific">Vibrio rotiferianus</name>
    <dbReference type="NCBI Taxonomy" id="190895"/>
    <lineage>
        <taxon>Bacteria</taxon>
        <taxon>Pseudomonadati</taxon>
        <taxon>Pseudomonadota</taxon>
        <taxon>Gammaproteobacteria</taxon>
        <taxon>Vibrionales</taxon>
        <taxon>Vibrionaceae</taxon>
        <taxon>Vibrio</taxon>
    </lineage>
</organism>
<evidence type="ECO:0000313" key="1">
    <source>
        <dbReference type="EMBL" id="NOH50451.1"/>
    </source>
</evidence>
<reference evidence="1 2" key="1">
    <citation type="submission" date="2019-08" db="EMBL/GenBank/DDBJ databases">
        <title>Draft genome sequencing and comparative genomics of hatchery-associated Vibrios.</title>
        <authorList>
            <person name="Kehlet-Delgado H."/>
            <person name="Mueller R.S."/>
        </authorList>
    </citation>
    <scope>NUCLEOTIDE SEQUENCE [LARGE SCALE GENOMIC DNA]</scope>
    <source>
        <strain evidence="1 2">00-78-3</strain>
    </source>
</reference>
<proteinExistence type="predicted"/>
<name>A0A7Y3ZCC1_9VIBR</name>
<dbReference type="EMBL" id="VTYN01000030">
    <property type="protein sequence ID" value="NOH50451.1"/>
    <property type="molecule type" value="Genomic_DNA"/>
</dbReference>
<dbReference type="AntiFam" id="ANF00277">
    <property type="entry name" value="Spurious ORF (formerly Pfam entry PF11665)"/>
</dbReference>
<accession>A0A7Y3ZCC1</accession>
<dbReference type="Proteomes" id="UP000572072">
    <property type="component" value="Unassembled WGS sequence"/>
</dbReference>